<sequence length="420" mass="48885">MKVPPHATAHIFVSSRANETEHILVRDGHVLHVLVPKWIVFDQSKSEKEVEDDRVNYVIELIETLISTIDFTQTLTAFLVRRRNGDTLVPKPLRSTTFRVTCPTWERLIDESEIETTDWIYDLNRKGRWNNMDVELWFGYEDRYLRFVQNTMVALHALWQRNLDLHFKVLGHLIRDNDVIGIVMEPNGGRCIEMYDRALAYNTFQELQKNNLVFDWSQASISNLRIADGKVRFETKILQSVKDVSHERDPERLACARQTHWDALESMLRSLDEMSRYCGGSNPADSMEIHDRRAARLLAYIPFPERPLLLDIQFSTDYRSSVIWSRHRRAITKKTQLPLLSKCDEYREIERGRDEDVPRLSVSAVTLSRTSRRRQGHQYEPYWLPNTLHSSAWSDVSDATSTTEADLSTSSGVFAHFTTS</sequence>
<proteinExistence type="predicted"/>
<dbReference type="InParanoid" id="A0A2H3CRV1"/>
<name>A0A2H3CRV1_ARMGA</name>
<evidence type="ECO:0000313" key="2">
    <source>
        <dbReference type="Proteomes" id="UP000217790"/>
    </source>
</evidence>
<dbReference type="EMBL" id="KZ293689">
    <property type="protein sequence ID" value="PBK85789.1"/>
    <property type="molecule type" value="Genomic_DNA"/>
</dbReference>
<reference evidence="2" key="1">
    <citation type="journal article" date="2017" name="Nat. Ecol. Evol.">
        <title>Genome expansion and lineage-specific genetic innovations in the forest pathogenic fungi Armillaria.</title>
        <authorList>
            <person name="Sipos G."/>
            <person name="Prasanna A.N."/>
            <person name="Walter M.C."/>
            <person name="O'Connor E."/>
            <person name="Balint B."/>
            <person name="Krizsan K."/>
            <person name="Kiss B."/>
            <person name="Hess J."/>
            <person name="Varga T."/>
            <person name="Slot J."/>
            <person name="Riley R."/>
            <person name="Boka B."/>
            <person name="Rigling D."/>
            <person name="Barry K."/>
            <person name="Lee J."/>
            <person name="Mihaltcheva S."/>
            <person name="LaButti K."/>
            <person name="Lipzen A."/>
            <person name="Waldron R."/>
            <person name="Moloney N.M."/>
            <person name="Sperisen C."/>
            <person name="Kredics L."/>
            <person name="Vagvoelgyi C."/>
            <person name="Patrignani A."/>
            <person name="Fitzpatrick D."/>
            <person name="Nagy I."/>
            <person name="Doyle S."/>
            <person name="Anderson J.B."/>
            <person name="Grigoriev I.V."/>
            <person name="Gueldener U."/>
            <person name="Muensterkoetter M."/>
            <person name="Nagy L.G."/>
        </authorList>
    </citation>
    <scope>NUCLEOTIDE SEQUENCE [LARGE SCALE GENOMIC DNA]</scope>
    <source>
        <strain evidence="2">Ar21-2</strain>
    </source>
</reference>
<dbReference type="OrthoDB" id="2874131at2759"/>
<gene>
    <name evidence="1" type="ORF">ARMGADRAFT_1017872</name>
</gene>
<dbReference type="OMA" id="HATAHIF"/>
<dbReference type="Proteomes" id="UP000217790">
    <property type="component" value="Unassembled WGS sequence"/>
</dbReference>
<dbReference type="AlphaFoldDB" id="A0A2H3CRV1"/>
<accession>A0A2H3CRV1</accession>
<organism evidence="1 2">
    <name type="scientific">Armillaria gallica</name>
    <name type="common">Bulbous honey fungus</name>
    <name type="synonym">Armillaria bulbosa</name>
    <dbReference type="NCBI Taxonomy" id="47427"/>
    <lineage>
        <taxon>Eukaryota</taxon>
        <taxon>Fungi</taxon>
        <taxon>Dikarya</taxon>
        <taxon>Basidiomycota</taxon>
        <taxon>Agaricomycotina</taxon>
        <taxon>Agaricomycetes</taxon>
        <taxon>Agaricomycetidae</taxon>
        <taxon>Agaricales</taxon>
        <taxon>Marasmiineae</taxon>
        <taxon>Physalacriaceae</taxon>
        <taxon>Armillaria</taxon>
    </lineage>
</organism>
<keyword evidence="2" id="KW-1185">Reference proteome</keyword>
<evidence type="ECO:0000313" key="1">
    <source>
        <dbReference type="EMBL" id="PBK85789.1"/>
    </source>
</evidence>
<protein>
    <submittedName>
        <fullName evidence="1">Uncharacterized protein</fullName>
    </submittedName>
</protein>